<reference evidence="1" key="2">
    <citation type="journal article" date="2015" name="Fish Shellfish Immunol.">
        <title>Early steps in the European eel (Anguilla anguilla)-Vibrio vulnificus interaction in the gills: Role of the RtxA13 toxin.</title>
        <authorList>
            <person name="Callol A."/>
            <person name="Pajuelo D."/>
            <person name="Ebbesson L."/>
            <person name="Teles M."/>
            <person name="MacKenzie S."/>
            <person name="Amaro C."/>
        </authorList>
    </citation>
    <scope>NUCLEOTIDE SEQUENCE</scope>
</reference>
<evidence type="ECO:0000313" key="1">
    <source>
        <dbReference type="EMBL" id="JAH88205.1"/>
    </source>
</evidence>
<dbReference type="EMBL" id="GBXM01020372">
    <property type="protein sequence ID" value="JAH88205.1"/>
    <property type="molecule type" value="Transcribed_RNA"/>
</dbReference>
<protein>
    <submittedName>
        <fullName evidence="1">Uncharacterized protein</fullName>
    </submittedName>
</protein>
<sequence>MPARRWTGKAGCIVDKAGPQKWCEPTGDDNVTQKQELMEHSQGLIVESQIVCLTCSLRSRTP</sequence>
<accession>A0A0E9WF53</accession>
<proteinExistence type="predicted"/>
<name>A0A0E9WF53_ANGAN</name>
<reference evidence="1" key="1">
    <citation type="submission" date="2014-11" db="EMBL/GenBank/DDBJ databases">
        <authorList>
            <person name="Amaro Gonzalez C."/>
        </authorList>
    </citation>
    <scope>NUCLEOTIDE SEQUENCE</scope>
</reference>
<organism evidence="1">
    <name type="scientific">Anguilla anguilla</name>
    <name type="common">European freshwater eel</name>
    <name type="synonym">Muraena anguilla</name>
    <dbReference type="NCBI Taxonomy" id="7936"/>
    <lineage>
        <taxon>Eukaryota</taxon>
        <taxon>Metazoa</taxon>
        <taxon>Chordata</taxon>
        <taxon>Craniata</taxon>
        <taxon>Vertebrata</taxon>
        <taxon>Euteleostomi</taxon>
        <taxon>Actinopterygii</taxon>
        <taxon>Neopterygii</taxon>
        <taxon>Teleostei</taxon>
        <taxon>Anguilliformes</taxon>
        <taxon>Anguillidae</taxon>
        <taxon>Anguilla</taxon>
    </lineage>
</organism>
<dbReference type="AlphaFoldDB" id="A0A0E9WF53"/>